<dbReference type="PANTHER" id="PTHR33734:SF22">
    <property type="entry name" value="MEMBRANE-BOUND LYTIC MUREIN TRANSGLYCOSYLASE D"/>
    <property type="match status" value="1"/>
</dbReference>
<keyword evidence="2" id="KW-0378">Hydrolase</keyword>
<organism evidence="6 7">
    <name type="scientific">Guopingia tenuis</name>
    <dbReference type="NCBI Taxonomy" id="2763656"/>
    <lineage>
        <taxon>Bacteria</taxon>
        <taxon>Bacillati</taxon>
        <taxon>Bacillota</taxon>
        <taxon>Clostridia</taxon>
        <taxon>Christensenellales</taxon>
        <taxon>Christensenellaceae</taxon>
        <taxon>Guopingia</taxon>
    </lineage>
</organism>
<feature type="domain" description="LysM" evidence="5">
    <location>
        <begin position="358"/>
        <end position="402"/>
    </location>
</feature>
<feature type="chain" id="PRO_5039312144" evidence="4">
    <location>
        <begin position="28"/>
        <end position="406"/>
    </location>
</feature>
<dbReference type="SMART" id="SM00641">
    <property type="entry name" value="Glyco_25"/>
    <property type="match status" value="1"/>
</dbReference>
<dbReference type="GO" id="GO:0016998">
    <property type="term" value="P:cell wall macromolecule catabolic process"/>
    <property type="evidence" value="ECO:0007669"/>
    <property type="project" value="InterPro"/>
</dbReference>
<dbReference type="InterPro" id="IPR018077">
    <property type="entry name" value="Glyco_hydro_fam25_subgr"/>
</dbReference>
<dbReference type="InterPro" id="IPR002053">
    <property type="entry name" value="Glyco_hydro_25"/>
</dbReference>
<protein>
    <submittedName>
        <fullName evidence="6">LysM peptidoglycan-binding domain-containing protein</fullName>
    </submittedName>
</protein>
<feature type="domain" description="LysM" evidence="5">
    <location>
        <begin position="304"/>
        <end position="348"/>
    </location>
</feature>
<sequence>MKRIWRKITGVFAAFLTVFCIVSPVFAFAPSSPAQFDGIDVSKWQGTIDYSRVKAAGIEIVYMRAGQGATYADPYFSRNYAEAKAQGLKVGFYHFVTAKTTAEAERQAEYFVSLLGGREPDCLLVGDFEYFSDMTKSQFNSMVQAFLSKVEELTGKKAAIYTSNYAARVHFSKETAEKWPIWVAEYGVEEPRDNGNWETWVGFQYSNTGRIAGIRGDVDRDIFTEDILLSETSPIPHPDTPPREDIYYKVQRGDTLSRIAKKYGTTVAQLARENGISNPDRIRTGQILKVSAVHADPAADSSLMEYTVRRGDTLSRIARRFDTTVGSLLTLNGIPNPNLIYTGEILRIRQGNSAQAAATYTVRRGDTLSRIASRFHTTVTHLARLNRIADPNRIYPGQVIELAAGE</sequence>
<dbReference type="Gene3D" id="3.20.20.80">
    <property type="entry name" value="Glycosidases"/>
    <property type="match status" value="1"/>
</dbReference>
<reference evidence="6" key="1">
    <citation type="submission" date="2020-08" db="EMBL/GenBank/DDBJ databases">
        <title>Genome public.</title>
        <authorList>
            <person name="Liu C."/>
            <person name="Sun Q."/>
        </authorList>
    </citation>
    <scope>NUCLEOTIDE SEQUENCE</scope>
    <source>
        <strain evidence="6">NSJ-63</strain>
    </source>
</reference>
<dbReference type="InterPro" id="IPR018392">
    <property type="entry name" value="LysM"/>
</dbReference>
<evidence type="ECO:0000256" key="3">
    <source>
        <dbReference type="ARBA" id="ARBA00023295"/>
    </source>
</evidence>
<dbReference type="PROSITE" id="PS51782">
    <property type="entry name" value="LYSM"/>
    <property type="match status" value="3"/>
</dbReference>
<dbReference type="InterPro" id="IPR036779">
    <property type="entry name" value="LysM_dom_sf"/>
</dbReference>
<dbReference type="GO" id="GO:0008932">
    <property type="term" value="F:lytic endotransglycosylase activity"/>
    <property type="evidence" value="ECO:0007669"/>
    <property type="project" value="TreeGrafter"/>
</dbReference>
<evidence type="ECO:0000259" key="5">
    <source>
        <dbReference type="PROSITE" id="PS51782"/>
    </source>
</evidence>
<dbReference type="Pfam" id="PF01183">
    <property type="entry name" value="Glyco_hydro_25"/>
    <property type="match status" value="1"/>
</dbReference>
<comment type="similarity">
    <text evidence="1">Belongs to the glycosyl hydrolase 25 family.</text>
</comment>
<feature type="signal peptide" evidence="4">
    <location>
        <begin position="1"/>
        <end position="27"/>
    </location>
</feature>
<dbReference type="Pfam" id="PF01476">
    <property type="entry name" value="LysM"/>
    <property type="match status" value="3"/>
</dbReference>
<dbReference type="CDD" id="cd00118">
    <property type="entry name" value="LysM"/>
    <property type="match status" value="3"/>
</dbReference>
<dbReference type="AlphaFoldDB" id="A0A926DK93"/>
<gene>
    <name evidence="6" type="ORF">H8693_10180</name>
</gene>
<dbReference type="SUPFAM" id="SSF51445">
    <property type="entry name" value="(Trans)glycosidases"/>
    <property type="match status" value="1"/>
</dbReference>
<evidence type="ECO:0000313" key="7">
    <source>
        <dbReference type="Proteomes" id="UP000617951"/>
    </source>
</evidence>
<dbReference type="PANTHER" id="PTHR33734">
    <property type="entry name" value="LYSM DOMAIN-CONTAINING GPI-ANCHORED PROTEIN 2"/>
    <property type="match status" value="1"/>
</dbReference>
<keyword evidence="3" id="KW-0326">Glycosidase</keyword>
<dbReference type="RefSeq" id="WP_249280887.1">
    <property type="nucleotide sequence ID" value="NZ_JACRSS010000006.1"/>
</dbReference>
<accession>A0A926DK93</accession>
<dbReference type="Gene3D" id="3.10.350.10">
    <property type="entry name" value="LysM domain"/>
    <property type="match status" value="3"/>
</dbReference>
<dbReference type="SMART" id="SM00257">
    <property type="entry name" value="LysM"/>
    <property type="match status" value="3"/>
</dbReference>
<dbReference type="GO" id="GO:0009253">
    <property type="term" value="P:peptidoglycan catabolic process"/>
    <property type="evidence" value="ECO:0007669"/>
    <property type="project" value="InterPro"/>
</dbReference>
<proteinExistence type="inferred from homology"/>
<dbReference type="Proteomes" id="UP000617951">
    <property type="component" value="Unassembled WGS sequence"/>
</dbReference>
<dbReference type="SUPFAM" id="SSF54106">
    <property type="entry name" value="LysM domain"/>
    <property type="match status" value="3"/>
</dbReference>
<dbReference type="PROSITE" id="PS51904">
    <property type="entry name" value="GLYCOSYL_HYDROL_F25_2"/>
    <property type="match status" value="1"/>
</dbReference>
<evidence type="ECO:0000256" key="2">
    <source>
        <dbReference type="ARBA" id="ARBA00022801"/>
    </source>
</evidence>
<evidence type="ECO:0000313" key="6">
    <source>
        <dbReference type="EMBL" id="MBC8539292.1"/>
    </source>
</evidence>
<keyword evidence="7" id="KW-1185">Reference proteome</keyword>
<evidence type="ECO:0000256" key="4">
    <source>
        <dbReference type="SAM" id="SignalP"/>
    </source>
</evidence>
<comment type="caution">
    <text evidence="6">The sequence shown here is derived from an EMBL/GenBank/DDBJ whole genome shotgun (WGS) entry which is preliminary data.</text>
</comment>
<evidence type="ECO:0000256" key="1">
    <source>
        <dbReference type="ARBA" id="ARBA00010646"/>
    </source>
</evidence>
<dbReference type="GO" id="GO:0003796">
    <property type="term" value="F:lysozyme activity"/>
    <property type="evidence" value="ECO:0007669"/>
    <property type="project" value="InterPro"/>
</dbReference>
<keyword evidence="4" id="KW-0732">Signal</keyword>
<feature type="domain" description="LysM" evidence="5">
    <location>
        <begin position="246"/>
        <end position="290"/>
    </location>
</feature>
<dbReference type="EMBL" id="JACRSS010000006">
    <property type="protein sequence ID" value="MBC8539292.1"/>
    <property type="molecule type" value="Genomic_DNA"/>
</dbReference>
<dbReference type="InterPro" id="IPR017853">
    <property type="entry name" value="GH"/>
</dbReference>
<name>A0A926DK93_9FIRM</name>